<name>A0A7D5QLX2_9EURY</name>
<gene>
    <name evidence="3" type="ORF">HUG12_15415</name>
</gene>
<reference evidence="3 4" key="1">
    <citation type="submission" date="2020-06" db="EMBL/GenBank/DDBJ databases">
        <title>NJ-3-1, isolated from saline soil.</title>
        <authorList>
            <person name="Cui H.L."/>
            <person name="Shi X."/>
        </authorList>
    </citation>
    <scope>NUCLEOTIDE SEQUENCE [LARGE SCALE GENOMIC DNA]</scope>
    <source>
        <strain evidence="3 4">NJ-3-1</strain>
    </source>
</reference>
<proteinExistence type="predicted"/>
<organism evidence="3 4">
    <name type="scientific">Halorarum salinum</name>
    <dbReference type="NCBI Taxonomy" id="2743089"/>
    <lineage>
        <taxon>Archaea</taxon>
        <taxon>Methanobacteriati</taxon>
        <taxon>Methanobacteriota</taxon>
        <taxon>Stenosarchaea group</taxon>
        <taxon>Halobacteria</taxon>
        <taxon>Halobacteriales</taxon>
        <taxon>Haloferacaceae</taxon>
        <taxon>Halorarum</taxon>
    </lineage>
</organism>
<dbReference type="EMBL" id="CP058579">
    <property type="protein sequence ID" value="QLG63045.1"/>
    <property type="molecule type" value="Genomic_DNA"/>
</dbReference>
<dbReference type="Proteomes" id="UP000509626">
    <property type="component" value="Chromosome"/>
</dbReference>
<feature type="compositionally biased region" description="Acidic residues" evidence="1">
    <location>
        <begin position="187"/>
        <end position="235"/>
    </location>
</feature>
<feature type="compositionally biased region" description="Acidic residues" evidence="1">
    <location>
        <begin position="112"/>
        <end position="124"/>
    </location>
</feature>
<keyword evidence="4" id="KW-1185">Reference proteome</keyword>
<feature type="domain" description="DUF8073" evidence="2">
    <location>
        <begin position="366"/>
        <end position="403"/>
    </location>
</feature>
<dbReference type="RefSeq" id="WP_179269630.1">
    <property type="nucleotide sequence ID" value="NZ_CP058579.1"/>
</dbReference>
<dbReference type="InterPro" id="IPR036388">
    <property type="entry name" value="WH-like_DNA-bd_sf"/>
</dbReference>
<protein>
    <recommendedName>
        <fullName evidence="2">DUF8073 domain-containing protein</fullName>
    </recommendedName>
</protein>
<dbReference type="InterPro" id="IPR036390">
    <property type="entry name" value="WH_DNA-bd_sf"/>
</dbReference>
<dbReference type="InterPro" id="IPR058810">
    <property type="entry name" value="DUF8073_C"/>
</dbReference>
<feature type="region of interest" description="Disordered" evidence="1">
    <location>
        <begin position="100"/>
        <end position="245"/>
    </location>
</feature>
<feature type="compositionally biased region" description="Acidic residues" evidence="1">
    <location>
        <begin position="316"/>
        <end position="342"/>
    </location>
</feature>
<dbReference type="KEGG" id="halu:HUG12_15415"/>
<feature type="compositionally biased region" description="Acidic residues" evidence="1">
    <location>
        <begin position="62"/>
        <end position="79"/>
    </location>
</feature>
<dbReference type="AlphaFoldDB" id="A0A7D5QLX2"/>
<sequence>MNVSAQLRDLADIVERVEDQTDVEVQDARLAGVAVDGASIRADLTVFVPIEGETESVSVSEPEGDGDPEPDVDVAETDGDEHACDVDDCEYATDTELGLSIHQGRVHGGVEDTVDEEGDDESPSAEERITTVLDKHGELPSSEIELLLETSSSHYRNALSSMTRDGRVNTRQDPEDRRRNLYRLADQEPDEGGDEDVGHEESEPDDADDGHEDGEDNGDPDEEEDGRDDEDDEPSAEGFPRECHCGATLNDSLELAIHRTEEHGVPQATLDHLEPGEFEAIVRDAEHIQDVVDDVGWSRERTLRVIGVYGLGDVLGDVEDGEDPSEESEESGASEDTDEDGQVPDQTTEAVSTDRVDLSRYSIDREDLVDALTGAQTLHHVQRDLGLDRKTTSEILDEIGLLEQLSAGRSPIALREAQDAAQGVA</sequence>
<dbReference type="Gene3D" id="1.10.10.10">
    <property type="entry name" value="Winged helix-like DNA-binding domain superfamily/Winged helix DNA-binding domain"/>
    <property type="match status" value="1"/>
</dbReference>
<evidence type="ECO:0000259" key="2">
    <source>
        <dbReference type="Pfam" id="PF26270"/>
    </source>
</evidence>
<feature type="compositionally biased region" description="Basic and acidic residues" evidence="1">
    <location>
        <begin position="125"/>
        <end position="138"/>
    </location>
</feature>
<feature type="compositionally biased region" description="Basic and acidic residues" evidence="1">
    <location>
        <begin position="164"/>
        <end position="179"/>
    </location>
</feature>
<evidence type="ECO:0000313" key="3">
    <source>
        <dbReference type="EMBL" id="QLG63045.1"/>
    </source>
</evidence>
<evidence type="ECO:0000313" key="4">
    <source>
        <dbReference type="Proteomes" id="UP000509626"/>
    </source>
</evidence>
<dbReference type="OrthoDB" id="358214at2157"/>
<feature type="compositionally biased region" description="Low complexity" evidence="1">
    <location>
        <begin position="139"/>
        <end position="153"/>
    </location>
</feature>
<dbReference type="SUPFAM" id="SSF46785">
    <property type="entry name" value="Winged helix' DNA-binding domain"/>
    <property type="match status" value="1"/>
</dbReference>
<accession>A0A7D5QLX2</accession>
<feature type="region of interest" description="Disordered" evidence="1">
    <location>
        <begin position="52"/>
        <end position="79"/>
    </location>
</feature>
<dbReference type="GeneID" id="56038876"/>
<feature type="compositionally biased region" description="Polar residues" evidence="1">
    <location>
        <begin position="154"/>
        <end position="163"/>
    </location>
</feature>
<dbReference type="Pfam" id="PF26270">
    <property type="entry name" value="DUF8073_C"/>
    <property type="match status" value="1"/>
</dbReference>
<evidence type="ECO:0000256" key="1">
    <source>
        <dbReference type="SAM" id="MobiDB-lite"/>
    </source>
</evidence>
<feature type="region of interest" description="Disordered" evidence="1">
    <location>
        <begin position="314"/>
        <end position="356"/>
    </location>
</feature>